<dbReference type="Gene3D" id="1.25.40.420">
    <property type="match status" value="1"/>
</dbReference>
<dbReference type="GO" id="GO:0008344">
    <property type="term" value="P:adult locomotory behavior"/>
    <property type="evidence" value="ECO:0007669"/>
    <property type="project" value="TreeGrafter"/>
</dbReference>
<dbReference type="Pfam" id="PF00651">
    <property type="entry name" value="BTB"/>
    <property type="match status" value="1"/>
</dbReference>
<dbReference type="InterPro" id="IPR011705">
    <property type="entry name" value="BACK"/>
</dbReference>
<evidence type="ECO:0000313" key="4">
    <source>
        <dbReference type="RefSeq" id="XP_015035375.2"/>
    </source>
</evidence>
<gene>
    <name evidence="3 4" type="primary">LOC6903434</name>
</gene>
<reference evidence="3 4" key="1">
    <citation type="submission" date="2025-04" db="UniProtKB">
        <authorList>
            <consortium name="RefSeq"/>
        </authorList>
    </citation>
    <scope>IDENTIFICATION</scope>
    <source>
        <strain evidence="3 4">MV-25-SWS-2005</strain>
        <tissue evidence="3 4">Whole body</tissue>
    </source>
</reference>
<dbReference type="GO" id="GO:0005737">
    <property type="term" value="C:cytoplasm"/>
    <property type="evidence" value="ECO:0007669"/>
    <property type="project" value="TreeGrafter"/>
</dbReference>
<proteinExistence type="predicted"/>
<evidence type="ECO:0000313" key="2">
    <source>
        <dbReference type="Proteomes" id="UP000001819"/>
    </source>
</evidence>
<protein>
    <submittedName>
        <fullName evidence="3 4">BTB/POZ domain-containing protein 9-like</fullName>
    </submittedName>
</protein>
<dbReference type="SUPFAM" id="SSF54695">
    <property type="entry name" value="POZ domain"/>
    <property type="match status" value="1"/>
</dbReference>
<feature type="domain" description="BTB" evidence="1">
    <location>
        <begin position="34"/>
        <end position="99"/>
    </location>
</feature>
<dbReference type="Gene3D" id="3.30.710.10">
    <property type="entry name" value="Potassium Channel Kv1.1, Chain A"/>
    <property type="match status" value="1"/>
</dbReference>
<dbReference type="PANTHER" id="PTHR46306:SF1">
    <property type="entry name" value="BTB_POZ DOMAIN-CONTAINING PROTEIN 9"/>
    <property type="match status" value="1"/>
</dbReference>
<dbReference type="Proteomes" id="UP000001819">
    <property type="component" value="Chromosome 4"/>
</dbReference>
<dbReference type="RefSeq" id="XP_002132313.3">
    <property type="nucleotide sequence ID" value="XM_002132277.3"/>
</dbReference>
<evidence type="ECO:0000313" key="3">
    <source>
        <dbReference type="RefSeq" id="XP_002132313.3"/>
    </source>
</evidence>
<name>A0A6I8V8H8_DROPS</name>
<dbReference type="SMART" id="SM00875">
    <property type="entry name" value="BACK"/>
    <property type="match status" value="1"/>
</dbReference>
<dbReference type="GO" id="GO:0050804">
    <property type="term" value="P:modulation of chemical synaptic transmission"/>
    <property type="evidence" value="ECO:0007669"/>
    <property type="project" value="TreeGrafter"/>
</dbReference>
<dbReference type="AlphaFoldDB" id="A0A6I8V8H8"/>
<evidence type="ECO:0000259" key="1">
    <source>
        <dbReference type="PROSITE" id="PS50097"/>
    </source>
</evidence>
<accession>A0A6I8V8H8</accession>
<dbReference type="KEGG" id="dpo:6903434"/>
<sequence length="378" mass="42937">MNRSALSSVPFDRNLGDILLALDLNSLFMNELYSDVAFIVEDQRLPAHRMILICRSQYFRELLSGGMCESDDQIRLEAPLEAFKVILRFLYTGTLPLSTLEVDEIFKVLGLANMYGLVEVEVNIDSHLQKNLAVSNVCTILDTARVFNLVELATKCLDFMCKKGYLLLEHDSFQTLSKELLEEVLQRDNFLAYEGNIFEAVCKWSRHNPCVDIKSVISLVRLPLISVRDLMRVVRPSGIFDPETILEAIDKALSPLDLEFRTGVCPGLALASNDWQTCCMVNNNETVIKMPFWCIINNILVESTQKNITLNCTVEISCDMTNWNGVGNIKLTASEPRQDIRFRSRRVRFIRIVHPISGRKDVLNEVVLKAIKNTNITI</sequence>
<dbReference type="Pfam" id="PF07707">
    <property type="entry name" value="BACK"/>
    <property type="match status" value="1"/>
</dbReference>
<dbReference type="GO" id="GO:0048512">
    <property type="term" value="P:circadian behavior"/>
    <property type="evidence" value="ECO:0007669"/>
    <property type="project" value="TreeGrafter"/>
</dbReference>
<keyword evidence="2" id="KW-1185">Reference proteome</keyword>
<organism evidence="2 4">
    <name type="scientific">Drosophila pseudoobscura pseudoobscura</name>
    <name type="common">Fruit fly</name>
    <dbReference type="NCBI Taxonomy" id="46245"/>
    <lineage>
        <taxon>Eukaryota</taxon>
        <taxon>Metazoa</taxon>
        <taxon>Ecdysozoa</taxon>
        <taxon>Arthropoda</taxon>
        <taxon>Hexapoda</taxon>
        <taxon>Insecta</taxon>
        <taxon>Pterygota</taxon>
        <taxon>Neoptera</taxon>
        <taxon>Endopterygota</taxon>
        <taxon>Diptera</taxon>
        <taxon>Brachycera</taxon>
        <taxon>Muscomorpha</taxon>
        <taxon>Ephydroidea</taxon>
        <taxon>Drosophilidae</taxon>
        <taxon>Drosophila</taxon>
        <taxon>Sophophora</taxon>
    </lineage>
</organism>
<dbReference type="PANTHER" id="PTHR46306">
    <property type="entry name" value="BTB/POZ DOMAIN-CONTAINING PROTEIN 9"/>
    <property type="match status" value="1"/>
</dbReference>
<dbReference type="RefSeq" id="XP_015035375.2">
    <property type="nucleotide sequence ID" value="XM_015179889.2"/>
</dbReference>
<dbReference type="PROSITE" id="PS50097">
    <property type="entry name" value="BTB"/>
    <property type="match status" value="1"/>
</dbReference>
<dbReference type="InterPro" id="IPR000210">
    <property type="entry name" value="BTB/POZ_dom"/>
</dbReference>
<dbReference type="SMART" id="SM00225">
    <property type="entry name" value="BTB"/>
    <property type="match status" value="1"/>
</dbReference>
<dbReference type="InterPro" id="IPR052407">
    <property type="entry name" value="BTB_POZ_domain_cont_9"/>
</dbReference>
<dbReference type="InterPro" id="IPR011333">
    <property type="entry name" value="SKP1/BTB/POZ_sf"/>
</dbReference>
<dbReference type="ExpressionAtlas" id="A0A6I8V8H8">
    <property type="expression patterns" value="baseline"/>
</dbReference>